<accession>A0ABV3X2P4</accession>
<sequence>MHCRLGKVISVLGQTKYRTNGLLLIYMYDGVDVSLIDWGSDGRYTVYMIETNQKGTASTVDGVSVGMPESILSEVYGTADEVKIEKRMAPKLPEKEMQVYRHKVDEMVTVYTYNVNAANSMSFTVKRGIITRIVINVYD</sequence>
<evidence type="ECO:0000313" key="1">
    <source>
        <dbReference type="EMBL" id="MEX5284466.1"/>
    </source>
</evidence>
<evidence type="ECO:0000313" key="2">
    <source>
        <dbReference type="Proteomes" id="UP001559623"/>
    </source>
</evidence>
<organism evidence="1 2">
    <name type="scientific">Selenomonas sputigena</name>
    <dbReference type="NCBI Taxonomy" id="69823"/>
    <lineage>
        <taxon>Bacteria</taxon>
        <taxon>Bacillati</taxon>
        <taxon>Bacillota</taxon>
        <taxon>Negativicutes</taxon>
        <taxon>Selenomonadales</taxon>
        <taxon>Selenomonadaceae</taxon>
        <taxon>Selenomonas</taxon>
    </lineage>
</organism>
<comment type="caution">
    <text evidence="1">The sequence shown here is derived from an EMBL/GenBank/DDBJ whole genome shotgun (WGS) entry which is preliminary data.</text>
</comment>
<proteinExistence type="predicted"/>
<dbReference type="Proteomes" id="UP001559623">
    <property type="component" value="Unassembled WGS sequence"/>
</dbReference>
<reference evidence="1 2" key="1">
    <citation type="submission" date="2023-04" db="EMBL/GenBank/DDBJ databases">
        <title>Genome Sequence of Selenomonas sputigena ATCC 33150.</title>
        <authorList>
            <person name="Miller D.P."/>
            <person name="Anvari S."/>
            <person name="Polson S.W."/>
            <person name="Macdonald M."/>
            <person name="Mcdowell J.V."/>
        </authorList>
    </citation>
    <scope>NUCLEOTIDE SEQUENCE [LARGE SCALE GENOMIC DNA]</scope>
    <source>
        <strain evidence="1 2">ATCC 33150</strain>
    </source>
</reference>
<protein>
    <submittedName>
        <fullName evidence="1">Uncharacterized protein</fullName>
    </submittedName>
</protein>
<gene>
    <name evidence="1" type="ORF">QCO44_02240</name>
</gene>
<dbReference type="EMBL" id="JARVLH010000001">
    <property type="protein sequence ID" value="MEX5284466.1"/>
    <property type="molecule type" value="Genomic_DNA"/>
</dbReference>
<name>A0ABV3X2P4_9FIRM</name>
<dbReference type="RefSeq" id="WP_368846175.1">
    <property type="nucleotide sequence ID" value="NZ_CP194411.1"/>
</dbReference>
<keyword evidence="2" id="KW-1185">Reference proteome</keyword>